<protein>
    <submittedName>
        <fullName evidence="2">Uncharacterized protein</fullName>
    </submittedName>
</protein>
<evidence type="ECO:0000256" key="1">
    <source>
        <dbReference type="SAM" id="MobiDB-lite"/>
    </source>
</evidence>
<feature type="compositionally biased region" description="Gly residues" evidence="1">
    <location>
        <begin position="10"/>
        <end position="31"/>
    </location>
</feature>
<keyword evidence="3" id="KW-1185">Reference proteome</keyword>
<feature type="region of interest" description="Disordered" evidence="1">
    <location>
        <begin position="1"/>
        <end position="47"/>
    </location>
</feature>
<dbReference type="EMBL" id="BNDX01000008">
    <property type="protein sequence ID" value="GHI31185.1"/>
    <property type="molecule type" value="Genomic_DNA"/>
</dbReference>
<accession>A0ABQ3Q1L9</accession>
<sequence>MRPGKADGARLGGVGPHGMPMCGGGGGGGLGAPQATPRSRAAARRRTSLIRRTITIVPAISVPP</sequence>
<organism evidence="2 3">
    <name type="scientific">Streptomyces daghestanicus</name>
    <dbReference type="NCBI Taxonomy" id="66885"/>
    <lineage>
        <taxon>Bacteria</taxon>
        <taxon>Bacillati</taxon>
        <taxon>Actinomycetota</taxon>
        <taxon>Actinomycetes</taxon>
        <taxon>Kitasatosporales</taxon>
        <taxon>Streptomycetaceae</taxon>
        <taxon>Streptomyces</taxon>
    </lineage>
</organism>
<comment type="caution">
    <text evidence="2">The sequence shown here is derived from an EMBL/GenBank/DDBJ whole genome shotgun (WGS) entry which is preliminary data.</text>
</comment>
<dbReference type="Proteomes" id="UP001052655">
    <property type="component" value="Unassembled WGS sequence"/>
</dbReference>
<evidence type="ECO:0000313" key="2">
    <source>
        <dbReference type="EMBL" id="GHI31185.1"/>
    </source>
</evidence>
<reference evidence="2" key="1">
    <citation type="submission" date="2024-05" db="EMBL/GenBank/DDBJ databases">
        <title>Whole genome shotgun sequence of Streptomyces daghestanicus NBRC 12762.</title>
        <authorList>
            <person name="Komaki H."/>
            <person name="Tamura T."/>
        </authorList>
    </citation>
    <scope>NUCLEOTIDE SEQUENCE</scope>
    <source>
        <strain evidence="2">NBRC 12762</strain>
    </source>
</reference>
<evidence type="ECO:0000313" key="3">
    <source>
        <dbReference type="Proteomes" id="UP001052655"/>
    </source>
</evidence>
<proteinExistence type="predicted"/>
<name>A0ABQ3Q1L9_9ACTN</name>
<gene>
    <name evidence="2" type="ORF">Sdagh_29150</name>
</gene>